<dbReference type="Proteomes" id="UP000572680">
    <property type="component" value="Unassembled WGS sequence"/>
</dbReference>
<evidence type="ECO:0000259" key="4">
    <source>
        <dbReference type="Pfam" id="PF01494"/>
    </source>
</evidence>
<dbReference type="SUPFAM" id="SSF54373">
    <property type="entry name" value="FAD-linked reductases, C-terminal domain"/>
    <property type="match status" value="1"/>
</dbReference>
<feature type="domain" description="FAD-binding" evidence="4">
    <location>
        <begin position="295"/>
        <end position="357"/>
    </location>
</feature>
<keyword evidence="2" id="KW-0503">Monooxygenase</keyword>
<dbReference type="PRINTS" id="PR00420">
    <property type="entry name" value="RNGMNOXGNASE"/>
</dbReference>
<feature type="region of interest" description="Disordered" evidence="3">
    <location>
        <begin position="405"/>
        <end position="425"/>
    </location>
</feature>
<dbReference type="RefSeq" id="WP_182844488.1">
    <property type="nucleotide sequence ID" value="NZ_BAAALP010000018.1"/>
</dbReference>
<dbReference type="InterPro" id="IPR036188">
    <property type="entry name" value="FAD/NAD-bd_sf"/>
</dbReference>
<keyword evidence="1" id="KW-0560">Oxidoreductase</keyword>
<evidence type="ECO:0000256" key="2">
    <source>
        <dbReference type="ARBA" id="ARBA00023033"/>
    </source>
</evidence>
<reference evidence="5 6" key="1">
    <citation type="submission" date="2020-08" db="EMBL/GenBank/DDBJ databases">
        <title>Genomic Encyclopedia of Type Strains, Phase IV (KMG-IV): sequencing the most valuable type-strain genomes for metagenomic binning, comparative biology and taxonomic classification.</title>
        <authorList>
            <person name="Goeker M."/>
        </authorList>
    </citation>
    <scope>NUCLEOTIDE SEQUENCE [LARGE SCALE GENOMIC DNA]</scope>
    <source>
        <strain evidence="5 6">DSM 44197</strain>
    </source>
</reference>
<dbReference type="GO" id="GO:0004497">
    <property type="term" value="F:monooxygenase activity"/>
    <property type="evidence" value="ECO:0007669"/>
    <property type="project" value="UniProtKB-KW"/>
</dbReference>
<dbReference type="SUPFAM" id="SSF51905">
    <property type="entry name" value="FAD/NAD(P)-binding domain"/>
    <property type="match status" value="1"/>
</dbReference>
<feature type="domain" description="FAD-binding" evidence="4">
    <location>
        <begin position="2"/>
        <end position="172"/>
    </location>
</feature>
<dbReference type="AlphaFoldDB" id="A0A7W3QM65"/>
<comment type="caution">
    <text evidence="5">The sequence shown here is derived from an EMBL/GenBank/DDBJ whole genome shotgun (WGS) entry which is preliminary data.</text>
</comment>
<dbReference type="PANTHER" id="PTHR13789">
    <property type="entry name" value="MONOOXYGENASE"/>
    <property type="match status" value="1"/>
</dbReference>
<evidence type="ECO:0000313" key="5">
    <source>
        <dbReference type="EMBL" id="MBA8952240.1"/>
    </source>
</evidence>
<dbReference type="Pfam" id="PF01494">
    <property type="entry name" value="FAD_binding_3"/>
    <property type="match status" value="2"/>
</dbReference>
<evidence type="ECO:0000256" key="1">
    <source>
        <dbReference type="ARBA" id="ARBA00023002"/>
    </source>
</evidence>
<evidence type="ECO:0000313" key="6">
    <source>
        <dbReference type="Proteomes" id="UP000572680"/>
    </source>
</evidence>
<name>A0A7W3QM65_ACTNM</name>
<dbReference type="EMBL" id="JACJIA010000004">
    <property type="protein sequence ID" value="MBA8952240.1"/>
    <property type="molecule type" value="Genomic_DNA"/>
</dbReference>
<dbReference type="InterPro" id="IPR002938">
    <property type="entry name" value="FAD-bd"/>
</dbReference>
<dbReference type="GO" id="GO:0071949">
    <property type="term" value="F:FAD binding"/>
    <property type="evidence" value="ECO:0007669"/>
    <property type="project" value="InterPro"/>
</dbReference>
<protein>
    <submittedName>
        <fullName evidence="5">2-polyprenyl-6-methoxyphenol hydroxylase-like FAD-dependent oxidoreductase</fullName>
    </submittedName>
</protein>
<proteinExistence type="predicted"/>
<dbReference type="Gene3D" id="3.50.50.60">
    <property type="entry name" value="FAD/NAD(P)-binding domain"/>
    <property type="match status" value="1"/>
</dbReference>
<dbReference type="PANTHER" id="PTHR13789:SF268">
    <property type="entry name" value="5-METHYLPHENAZINE-1-CARBOXYLATE 1-MONOOXYGENASE"/>
    <property type="match status" value="1"/>
</dbReference>
<dbReference type="NCBIfam" id="NF005720">
    <property type="entry name" value="PRK07538.1"/>
    <property type="match status" value="1"/>
</dbReference>
<accession>A0A7W3QM65</accession>
<dbReference type="Gene3D" id="3.30.9.30">
    <property type="match status" value="1"/>
</dbReference>
<keyword evidence="6" id="KW-1185">Reference proteome</keyword>
<sequence length="425" mass="45972">MRVLIAGAGIGGLTAALSLRAAGLDARIVDSARELRPLGVGINLLPHAVRELTELGLGDALAATGLPAEELVHFDRHGNRVWGQARGRRLGHRHPQYFVHRGELQMVLLAAVRERLGADAVRTGTAVTGFEDTGTGVRVRLRDQATGAEREETADVLVGADGLHSAVRRALHPGEGGPLWNGVRLWRGVTEADPFLTGRTMAVLGTRFRAKFICYPVSREADGRGRALVNWLGEVQEPTTELTEIADWDRTGRLADVLPYFADWKVPWLDVPGLIRGADRILEYPMVDRDPLPFWSRGRVTLLGDAAHPMYPLGSNGGSQAVVDARVLAWELARADGPVEGLAAYDAARREEVNAIVLANRTNPGDAILDAVAERAPDGFDRIEDVLTPEELVPLEGGYRQITHTDAVDGDSPWTVRPDGVTSGV</sequence>
<gene>
    <name evidence="5" type="ORF">HNR61_003880</name>
</gene>
<dbReference type="InterPro" id="IPR050493">
    <property type="entry name" value="FAD-dep_Monooxygenase_BioMet"/>
</dbReference>
<organism evidence="5 6">
    <name type="scientific">Actinomadura namibiensis</name>
    <dbReference type="NCBI Taxonomy" id="182080"/>
    <lineage>
        <taxon>Bacteria</taxon>
        <taxon>Bacillati</taxon>
        <taxon>Actinomycetota</taxon>
        <taxon>Actinomycetes</taxon>
        <taxon>Streptosporangiales</taxon>
        <taxon>Thermomonosporaceae</taxon>
        <taxon>Actinomadura</taxon>
    </lineage>
</organism>
<evidence type="ECO:0000256" key="3">
    <source>
        <dbReference type="SAM" id="MobiDB-lite"/>
    </source>
</evidence>